<dbReference type="Proteomes" id="UP000030758">
    <property type="component" value="Unassembled WGS sequence"/>
</dbReference>
<feature type="compositionally biased region" description="Polar residues" evidence="1">
    <location>
        <begin position="1"/>
        <end position="12"/>
    </location>
</feature>
<evidence type="ECO:0008006" key="5">
    <source>
        <dbReference type="Google" id="ProtNLM"/>
    </source>
</evidence>
<keyword evidence="4" id="KW-1185">Reference proteome</keyword>
<dbReference type="PANTHER" id="PTHR21301:SF10">
    <property type="entry name" value="REVERSE TRANSCRIPTASE DOMAIN-CONTAINING PROTEIN"/>
    <property type="match status" value="1"/>
</dbReference>
<dbReference type="EMBL" id="KL363347">
    <property type="protein sequence ID" value="KFD46924.1"/>
    <property type="molecule type" value="Genomic_DNA"/>
</dbReference>
<evidence type="ECO:0000313" key="2">
    <source>
        <dbReference type="EMBL" id="KFD46924.1"/>
    </source>
</evidence>
<proteinExistence type="predicted"/>
<protein>
    <recommendedName>
        <fullName evidence="5">Reverse transcriptase domain-containing protein</fullName>
    </recommendedName>
</protein>
<dbReference type="AlphaFoldDB" id="A0A085N441"/>
<name>A0A085N441_9BILA</name>
<dbReference type="EMBL" id="KL367558">
    <property type="protein sequence ID" value="KFD64237.1"/>
    <property type="molecule type" value="Genomic_DNA"/>
</dbReference>
<gene>
    <name evidence="2" type="ORF">M513_12214</name>
    <name evidence="3" type="ORF">M514_12214</name>
</gene>
<organism evidence="3">
    <name type="scientific">Trichuris suis</name>
    <name type="common">pig whipworm</name>
    <dbReference type="NCBI Taxonomy" id="68888"/>
    <lineage>
        <taxon>Eukaryota</taxon>
        <taxon>Metazoa</taxon>
        <taxon>Ecdysozoa</taxon>
        <taxon>Nematoda</taxon>
        <taxon>Enoplea</taxon>
        <taxon>Dorylaimia</taxon>
        <taxon>Trichinellida</taxon>
        <taxon>Trichuridae</taxon>
        <taxon>Trichuris</taxon>
    </lineage>
</organism>
<evidence type="ECO:0000313" key="4">
    <source>
        <dbReference type="Proteomes" id="UP000030764"/>
    </source>
</evidence>
<dbReference type="Proteomes" id="UP000030764">
    <property type="component" value="Unassembled WGS sequence"/>
</dbReference>
<dbReference type="PANTHER" id="PTHR21301">
    <property type="entry name" value="REVERSE TRANSCRIPTASE"/>
    <property type="match status" value="1"/>
</dbReference>
<evidence type="ECO:0000256" key="1">
    <source>
        <dbReference type="SAM" id="MobiDB-lite"/>
    </source>
</evidence>
<feature type="region of interest" description="Disordered" evidence="1">
    <location>
        <begin position="1"/>
        <end position="22"/>
    </location>
</feature>
<accession>A0A085N441</accession>
<sequence length="293" mass="33278">MAGAQGPQTTVGSDHHNGRQRKCCTTGQVRLQSKNLLTLLSSSIYNPLPSDPTEQVRKSLQTLLNQFASKTGDEVLDHVQRYTYFISNTKCPELYGLPKIHKPGVPPQASSLKHQHSVSPRLCSYLESTLKSLMATRSPYARNSKDFCSEVRQFSTAPMDIMVSYDVKDLFPGIPMAQTLNVLEDLEADETLTQRTKLNPFHILKFQGSKIPSSFRRMEPQWEVRCPILAEVFMEHLEDKAFTNTEAPVVLRFFKLYVDDIFAIIEASKEELLLEYLNSLFPHCISFTIEKES</sequence>
<evidence type="ECO:0000313" key="3">
    <source>
        <dbReference type="EMBL" id="KFD64237.1"/>
    </source>
</evidence>
<reference evidence="3 4" key="1">
    <citation type="journal article" date="2014" name="Nat. Genet.">
        <title>Genome and transcriptome of the porcine whipworm Trichuris suis.</title>
        <authorList>
            <person name="Jex A.R."/>
            <person name="Nejsum P."/>
            <person name="Schwarz E.M."/>
            <person name="Hu L."/>
            <person name="Young N.D."/>
            <person name="Hall R.S."/>
            <person name="Korhonen P.K."/>
            <person name="Liao S."/>
            <person name="Thamsborg S."/>
            <person name="Xia J."/>
            <person name="Xu P."/>
            <person name="Wang S."/>
            <person name="Scheerlinck J.P."/>
            <person name="Hofmann A."/>
            <person name="Sternberg P.W."/>
            <person name="Wang J."/>
            <person name="Gasser R.B."/>
        </authorList>
    </citation>
    <scope>NUCLEOTIDE SEQUENCE [LARGE SCALE GENOMIC DNA]</scope>
    <source>
        <strain evidence="3">DCEP-RM93F</strain>
        <strain evidence="2">DCEP-RM93M</strain>
    </source>
</reference>